<protein>
    <recommendedName>
        <fullName evidence="4">Phorbol-ester/DAG-type domain-containing protein</fullName>
    </recommendedName>
</protein>
<feature type="compositionally biased region" description="Low complexity" evidence="3">
    <location>
        <begin position="101"/>
        <end position="110"/>
    </location>
</feature>
<keyword evidence="6" id="KW-1185">Reference proteome</keyword>
<accession>A0A1Y3B422</accession>
<feature type="compositionally biased region" description="Polar residues" evidence="3">
    <location>
        <begin position="311"/>
        <end position="326"/>
    </location>
</feature>
<dbReference type="PROSITE" id="PS00479">
    <property type="entry name" value="ZF_DAG_PE_1"/>
    <property type="match status" value="1"/>
</dbReference>
<dbReference type="Proteomes" id="UP000194236">
    <property type="component" value="Unassembled WGS sequence"/>
</dbReference>
<feature type="non-terminal residue" evidence="5">
    <location>
        <position position="326"/>
    </location>
</feature>
<keyword evidence="2" id="KW-0862">Zinc</keyword>
<dbReference type="InterPro" id="IPR046349">
    <property type="entry name" value="C1-like_sf"/>
</dbReference>
<reference evidence="5 6" key="1">
    <citation type="submission" date="2017-03" db="EMBL/GenBank/DDBJ databases">
        <title>Genome Survey of Euroglyphus maynei.</title>
        <authorList>
            <person name="Arlian L.G."/>
            <person name="Morgan M.S."/>
            <person name="Rider S.D."/>
        </authorList>
    </citation>
    <scope>NUCLEOTIDE SEQUENCE [LARGE SCALE GENOMIC DNA]</scope>
    <source>
        <strain evidence="5">Arlian Lab</strain>
        <tissue evidence="5">Whole body</tissue>
    </source>
</reference>
<feature type="compositionally biased region" description="Polar residues" evidence="3">
    <location>
        <begin position="261"/>
        <end position="271"/>
    </location>
</feature>
<dbReference type="EMBL" id="MUJZ01041338">
    <property type="protein sequence ID" value="OTF75559.1"/>
    <property type="molecule type" value="Genomic_DNA"/>
</dbReference>
<keyword evidence="1" id="KW-0479">Metal-binding</keyword>
<dbReference type="GO" id="GO:0046872">
    <property type="term" value="F:metal ion binding"/>
    <property type="evidence" value="ECO:0007669"/>
    <property type="project" value="UniProtKB-KW"/>
</dbReference>
<dbReference type="SUPFAM" id="SSF57889">
    <property type="entry name" value="Cysteine-rich domain"/>
    <property type="match status" value="1"/>
</dbReference>
<evidence type="ECO:0000256" key="1">
    <source>
        <dbReference type="ARBA" id="ARBA00022723"/>
    </source>
</evidence>
<name>A0A1Y3B422_EURMA</name>
<feature type="region of interest" description="Disordered" evidence="3">
    <location>
        <begin position="227"/>
        <end position="326"/>
    </location>
</feature>
<comment type="caution">
    <text evidence="5">The sequence shown here is derived from an EMBL/GenBank/DDBJ whole genome shotgun (WGS) entry which is preliminary data.</text>
</comment>
<evidence type="ECO:0000313" key="5">
    <source>
        <dbReference type="EMBL" id="OTF75559.1"/>
    </source>
</evidence>
<dbReference type="InterPro" id="IPR002219">
    <property type="entry name" value="PKC_DAG/PE"/>
</dbReference>
<sequence>MESQTQSNIGAGIGGSGSIVGNIISSNLLNSGFTIEDRSHSFVSIVEMNHIIYCTSCMLPMWGDPYTWKCTKCLMYTHQWCRKIAAANNICNNDTQQHQHQNSLSSQTSQMGTNNKNNRQSTNIVSSTSAVPNLVNRSGSFVQRKKKKSCTSVGSPRKRSDPALTSRQMISTMANSDHNMMIGGIGTNAASTSGTLPQLTSARSSGALMNSASVGAHDSVQFRPITGQRAKHMAASDSSLMSVTSKSLKSPNPLPSGSGNIGISANTESQKSSSTNLTPTSSPRRTRHRNTNDSAIQMDGSSEDDIDEQQLNESETPASNLLNETD</sequence>
<evidence type="ECO:0000259" key="4">
    <source>
        <dbReference type="PROSITE" id="PS50081"/>
    </source>
</evidence>
<organism evidence="5 6">
    <name type="scientific">Euroglyphus maynei</name>
    <name type="common">Mayne's house dust mite</name>
    <dbReference type="NCBI Taxonomy" id="6958"/>
    <lineage>
        <taxon>Eukaryota</taxon>
        <taxon>Metazoa</taxon>
        <taxon>Ecdysozoa</taxon>
        <taxon>Arthropoda</taxon>
        <taxon>Chelicerata</taxon>
        <taxon>Arachnida</taxon>
        <taxon>Acari</taxon>
        <taxon>Acariformes</taxon>
        <taxon>Sarcoptiformes</taxon>
        <taxon>Astigmata</taxon>
        <taxon>Psoroptidia</taxon>
        <taxon>Analgoidea</taxon>
        <taxon>Pyroglyphidae</taxon>
        <taxon>Pyroglyphinae</taxon>
        <taxon>Euroglyphus</taxon>
    </lineage>
</organism>
<feature type="compositionally biased region" description="Polar residues" evidence="3">
    <location>
        <begin position="111"/>
        <end position="141"/>
    </location>
</feature>
<dbReference type="PROSITE" id="PS50081">
    <property type="entry name" value="ZF_DAG_PE_2"/>
    <property type="match status" value="1"/>
</dbReference>
<evidence type="ECO:0000256" key="2">
    <source>
        <dbReference type="ARBA" id="ARBA00022833"/>
    </source>
</evidence>
<evidence type="ECO:0000256" key="3">
    <source>
        <dbReference type="SAM" id="MobiDB-lite"/>
    </source>
</evidence>
<feature type="region of interest" description="Disordered" evidence="3">
    <location>
        <begin position="101"/>
        <end position="166"/>
    </location>
</feature>
<feature type="compositionally biased region" description="Acidic residues" evidence="3">
    <location>
        <begin position="301"/>
        <end position="310"/>
    </location>
</feature>
<dbReference type="AlphaFoldDB" id="A0A1Y3B422"/>
<proteinExistence type="predicted"/>
<feature type="domain" description="Phorbol-ester/DAG-type" evidence="4">
    <location>
        <begin position="39"/>
        <end position="91"/>
    </location>
</feature>
<feature type="compositionally biased region" description="Low complexity" evidence="3">
    <location>
        <begin position="272"/>
        <end position="283"/>
    </location>
</feature>
<gene>
    <name evidence="5" type="ORF">BLA29_005112</name>
</gene>
<evidence type="ECO:0000313" key="6">
    <source>
        <dbReference type="Proteomes" id="UP000194236"/>
    </source>
</evidence>
<feature type="compositionally biased region" description="Low complexity" evidence="3">
    <location>
        <begin position="245"/>
        <end position="258"/>
    </location>
</feature>